<comment type="caution">
    <text evidence="2">The sequence shown here is derived from an EMBL/GenBank/DDBJ whole genome shotgun (WGS) entry which is preliminary data.</text>
</comment>
<dbReference type="PANTHER" id="PTHR43798">
    <property type="entry name" value="MONOACYLGLYCEROL LIPASE"/>
    <property type="match status" value="1"/>
</dbReference>
<dbReference type="InterPro" id="IPR026968">
    <property type="entry name" value="PcaD/CatD"/>
</dbReference>
<dbReference type="EMBL" id="JAAKZF010000026">
    <property type="protein sequence ID" value="NGO53091.1"/>
    <property type="molecule type" value="Genomic_DNA"/>
</dbReference>
<evidence type="ECO:0000313" key="3">
    <source>
        <dbReference type="Proteomes" id="UP001642900"/>
    </source>
</evidence>
<accession>A0A6G4WEA5</accession>
<reference evidence="2 3" key="1">
    <citation type="submission" date="2020-02" db="EMBL/GenBank/DDBJ databases">
        <title>Genome sequence of strain CCNWXJ40-4.</title>
        <authorList>
            <person name="Gao J."/>
            <person name="Sun J."/>
        </authorList>
    </citation>
    <scope>NUCLEOTIDE SEQUENCE [LARGE SCALE GENOMIC DNA]</scope>
    <source>
        <strain evidence="2 3">CCNWXJ 40-4</strain>
    </source>
</reference>
<feature type="domain" description="AB hydrolase-1" evidence="1">
    <location>
        <begin position="25"/>
        <end position="254"/>
    </location>
</feature>
<dbReference type="Proteomes" id="UP001642900">
    <property type="component" value="Unassembled WGS sequence"/>
</dbReference>
<dbReference type="SUPFAM" id="SSF53474">
    <property type="entry name" value="alpha/beta-Hydrolases"/>
    <property type="match status" value="1"/>
</dbReference>
<dbReference type="Gene3D" id="3.40.50.1820">
    <property type="entry name" value="alpha/beta hydrolase"/>
    <property type="match status" value="1"/>
</dbReference>
<dbReference type="GO" id="GO:0047570">
    <property type="term" value="F:3-oxoadipate enol-lactonase activity"/>
    <property type="evidence" value="ECO:0007669"/>
    <property type="project" value="UniProtKB-EC"/>
</dbReference>
<dbReference type="Pfam" id="PF12697">
    <property type="entry name" value="Abhydrolase_6"/>
    <property type="match status" value="1"/>
</dbReference>
<evidence type="ECO:0000259" key="1">
    <source>
        <dbReference type="Pfam" id="PF12697"/>
    </source>
</evidence>
<dbReference type="InterPro" id="IPR029058">
    <property type="entry name" value="AB_hydrolase_fold"/>
</dbReference>
<evidence type="ECO:0000313" key="2">
    <source>
        <dbReference type="EMBL" id="NGO53091.1"/>
    </source>
</evidence>
<keyword evidence="3" id="KW-1185">Reference proteome</keyword>
<sequence length="270" mass="28855">MQFTDIGGVTLHYEHRAGGPGKPLIVFANSLGTDFRIWREVVDDLAADFSTLCYDMRGHGLSGLGAPPYAITDHVADLSGLLDFVGARDVIICGLSVGGLVAQGLYAVRPEIVRALILCDTAHRIGTAETWNTRIDTVRRDGIDSLAEAILKLWFTPSFHAEKPALLAGCRAMLARQPVEGYAGTCAAVRDANHTEAVGRIEVPTLCLVGDQDGSTPPPLVRSMADLIPGAEFAIIEGAGHIPCVEQPVQLVARIREFLARKRLGGHADA</sequence>
<name>A0A6G4WEA5_9HYPH</name>
<protein>
    <submittedName>
        <fullName evidence="2">3-oxoadipate enol-lactonase</fullName>
        <ecNumber evidence="2">3.1.1.24</ecNumber>
    </submittedName>
</protein>
<dbReference type="InterPro" id="IPR000073">
    <property type="entry name" value="AB_hydrolase_1"/>
</dbReference>
<dbReference type="InterPro" id="IPR050266">
    <property type="entry name" value="AB_hydrolase_sf"/>
</dbReference>
<dbReference type="GO" id="GO:0042952">
    <property type="term" value="P:beta-ketoadipate pathway"/>
    <property type="evidence" value="ECO:0007669"/>
    <property type="project" value="InterPro"/>
</dbReference>
<keyword evidence="2" id="KW-0378">Hydrolase</keyword>
<dbReference type="NCBIfam" id="TIGR02427">
    <property type="entry name" value="protocat_pcaD"/>
    <property type="match status" value="1"/>
</dbReference>
<proteinExistence type="predicted"/>
<gene>
    <name evidence="2" type="primary">pcaD</name>
    <name evidence="2" type="ORF">G6N73_18270</name>
</gene>
<dbReference type="AlphaFoldDB" id="A0A6G4WEA5"/>
<dbReference type="EC" id="3.1.1.24" evidence="2"/>
<dbReference type="RefSeq" id="WP_165030117.1">
    <property type="nucleotide sequence ID" value="NZ_JAAKZF010000026.1"/>
</dbReference>
<organism evidence="2 3">
    <name type="scientific">Allomesorhizobium camelthorni</name>
    <dbReference type="NCBI Taxonomy" id="475069"/>
    <lineage>
        <taxon>Bacteria</taxon>
        <taxon>Pseudomonadati</taxon>
        <taxon>Pseudomonadota</taxon>
        <taxon>Alphaproteobacteria</taxon>
        <taxon>Hyphomicrobiales</taxon>
        <taxon>Phyllobacteriaceae</taxon>
        <taxon>Allomesorhizobium</taxon>
    </lineage>
</organism>